<gene>
    <name evidence="3" type="ORF">GTS_11760</name>
</gene>
<dbReference type="InterPro" id="IPR007436">
    <property type="entry name" value="DUF485"/>
</dbReference>
<organism evidence="3 4">
    <name type="scientific">Gandjariella thermophila</name>
    <dbReference type="NCBI Taxonomy" id="1931992"/>
    <lineage>
        <taxon>Bacteria</taxon>
        <taxon>Bacillati</taxon>
        <taxon>Actinomycetota</taxon>
        <taxon>Actinomycetes</taxon>
        <taxon>Pseudonocardiales</taxon>
        <taxon>Pseudonocardiaceae</taxon>
        <taxon>Gandjariella</taxon>
    </lineage>
</organism>
<accession>A0A4D4J6I0</accession>
<reference evidence="4" key="1">
    <citation type="submission" date="2019-04" db="EMBL/GenBank/DDBJ databases">
        <title>Draft genome sequence of Pseudonocardiaceae bacterium SL3-2-4.</title>
        <authorList>
            <person name="Ningsih F."/>
            <person name="Yokota A."/>
            <person name="Sakai Y."/>
            <person name="Nanatani K."/>
            <person name="Yabe S."/>
            <person name="Oetari A."/>
            <person name="Sjamsuridzal W."/>
        </authorList>
    </citation>
    <scope>NUCLEOTIDE SEQUENCE [LARGE SCALE GENOMIC DNA]</scope>
    <source>
        <strain evidence="4">SL3-2-4</strain>
    </source>
</reference>
<evidence type="ECO:0000256" key="1">
    <source>
        <dbReference type="SAM" id="MobiDB-lite"/>
    </source>
</evidence>
<protein>
    <recommendedName>
        <fullName evidence="5">Clumping factor B</fullName>
    </recommendedName>
</protein>
<evidence type="ECO:0000256" key="2">
    <source>
        <dbReference type="SAM" id="Phobius"/>
    </source>
</evidence>
<comment type="caution">
    <text evidence="3">The sequence shown here is derived from an EMBL/GenBank/DDBJ whole genome shotgun (WGS) entry which is preliminary data.</text>
</comment>
<feature type="region of interest" description="Disordered" evidence="1">
    <location>
        <begin position="1"/>
        <end position="24"/>
    </location>
</feature>
<dbReference type="Pfam" id="PF04341">
    <property type="entry name" value="DUF485"/>
    <property type="match status" value="1"/>
</dbReference>
<dbReference type="PANTHER" id="PTHR38441:SF1">
    <property type="entry name" value="MEMBRANE PROTEIN"/>
    <property type="match status" value="1"/>
</dbReference>
<keyword evidence="2" id="KW-0812">Transmembrane</keyword>
<feature type="transmembrane region" description="Helical" evidence="2">
    <location>
        <begin position="94"/>
        <end position="117"/>
    </location>
</feature>
<sequence>MTRAMRSPVRTPAGTPREESPAFGSVAGDLGFDGGEPRPLNYTAIQQSEEFAQLRRRMRRFVFPMTGLFLCWYMTYVLLAAFDHSLMNQKVVGQVNLGLILGVGQFISTILIMLAYLRYAKRNIDPRVEAIRTKVGVVEE</sequence>
<keyword evidence="4" id="KW-1185">Reference proteome</keyword>
<name>A0A4D4J6I0_9PSEU</name>
<evidence type="ECO:0000313" key="4">
    <source>
        <dbReference type="Proteomes" id="UP000298860"/>
    </source>
</evidence>
<dbReference type="Proteomes" id="UP000298860">
    <property type="component" value="Unassembled WGS sequence"/>
</dbReference>
<dbReference type="PANTHER" id="PTHR38441">
    <property type="entry name" value="INTEGRAL MEMBRANE PROTEIN-RELATED"/>
    <property type="match status" value="1"/>
</dbReference>
<keyword evidence="2" id="KW-0472">Membrane</keyword>
<proteinExistence type="predicted"/>
<feature type="transmembrane region" description="Helical" evidence="2">
    <location>
        <begin position="61"/>
        <end position="82"/>
    </location>
</feature>
<dbReference type="EMBL" id="BJFL01000003">
    <property type="protein sequence ID" value="GDY29543.1"/>
    <property type="molecule type" value="Genomic_DNA"/>
</dbReference>
<keyword evidence="2" id="KW-1133">Transmembrane helix</keyword>
<dbReference type="AlphaFoldDB" id="A0A4D4J6I0"/>
<evidence type="ECO:0008006" key="5">
    <source>
        <dbReference type="Google" id="ProtNLM"/>
    </source>
</evidence>
<evidence type="ECO:0000313" key="3">
    <source>
        <dbReference type="EMBL" id="GDY29543.1"/>
    </source>
</evidence>